<comment type="catalytic activity">
    <reaction evidence="9 10">
        <text>L-glutamine + H2O = L-glutamate + NH4(+)</text>
        <dbReference type="Rhea" id="RHEA:15889"/>
        <dbReference type="ChEBI" id="CHEBI:15377"/>
        <dbReference type="ChEBI" id="CHEBI:28938"/>
        <dbReference type="ChEBI" id="CHEBI:29985"/>
        <dbReference type="ChEBI" id="CHEBI:58359"/>
        <dbReference type="EC" id="3.5.1.2"/>
    </reaction>
</comment>
<dbReference type="Proteomes" id="UP000677668">
    <property type="component" value="Chromosome 1"/>
</dbReference>
<evidence type="ECO:0000256" key="2">
    <source>
        <dbReference type="ARBA" id="ARBA00011152"/>
    </source>
</evidence>
<keyword evidence="4 10" id="KW-0378">Hydrolase</keyword>
<keyword evidence="12" id="KW-0808">Transferase</keyword>
<name>A0ABX8B3R5_9BACT</name>
<dbReference type="EC" id="3.5.1.2" evidence="10"/>
<evidence type="ECO:0000256" key="6">
    <source>
        <dbReference type="ARBA" id="ARBA00023102"/>
    </source>
</evidence>
<keyword evidence="6 10" id="KW-0368">Histidine biosynthesis</keyword>
<evidence type="ECO:0000256" key="4">
    <source>
        <dbReference type="ARBA" id="ARBA00022801"/>
    </source>
</evidence>
<dbReference type="NCBIfam" id="TIGR01855">
    <property type="entry name" value="IMP_synth_hisH"/>
    <property type="match status" value="1"/>
</dbReference>
<dbReference type="SUPFAM" id="SSF52317">
    <property type="entry name" value="Class I glutamine amidotransferase-like"/>
    <property type="match status" value="1"/>
</dbReference>
<dbReference type="GO" id="GO:0016757">
    <property type="term" value="F:glycosyltransferase activity"/>
    <property type="evidence" value="ECO:0007669"/>
    <property type="project" value="UniProtKB-KW"/>
</dbReference>
<keyword evidence="10" id="KW-0963">Cytoplasm</keyword>
<gene>
    <name evidence="10 12" type="primary">hisH</name>
    <name evidence="12" type="ORF">J8C05_01305</name>
</gene>
<accession>A0ABX8B3R5</accession>
<keyword evidence="3 10" id="KW-0028">Amino-acid biosynthesis</keyword>
<evidence type="ECO:0000313" key="13">
    <source>
        <dbReference type="Proteomes" id="UP000677668"/>
    </source>
</evidence>
<dbReference type="HAMAP" id="MF_00278">
    <property type="entry name" value="HisH"/>
    <property type="match status" value="1"/>
</dbReference>
<dbReference type="PANTHER" id="PTHR42701:SF1">
    <property type="entry name" value="IMIDAZOLE GLYCEROL PHOSPHATE SYNTHASE SUBUNIT HISH"/>
    <property type="match status" value="1"/>
</dbReference>
<feature type="active site" evidence="10">
    <location>
        <position position="188"/>
    </location>
</feature>
<evidence type="ECO:0000256" key="7">
    <source>
        <dbReference type="ARBA" id="ARBA00023239"/>
    </source>
</evidence>
<dbReference type="Pfam" id="PF00117">
    <property type="entry name" value="GATase"/>
    <property type="match status" value="1"/>
</dbReference>
<protein>
    <recommendedName>
        <fullName evidence="10">Imidazole glycerol phosphate synthase subunit HisH</fullName>
        <ecNumber evidence="10">4.3.2.10</ecNumber>
    </recommendedName>
    <alternativeName>
        <fullName evidence="10">IGP synthase glutaminase subunit</fullName>
        <ecNumber evidence="10">3.5.1.2</ecNumber>
    </alternativeName>
    <alternativeName>
        <fullName evidence="10">IGP synthase subunit HisH</fullName>
    </alternativeName>
    <alternativeName>
        <fullName evidence="10">ImGP synthase subunit HisH</fullName>
        <shortName evidence="10">IGPS subunit HisH</shortName>
    </alternativeName>
</protein>
<organism evidence="12 13">
    <name type="scientific">Chloracidobacterium sp. N</name>
    <dbReference type="NCBI Taxonomy" id="2821540"/>
    <lineage>
        <taxon>Bacteria</taxon>
        <taxon>Pseudomonadati</taxon>
        <taxon>Acidobacteriota</taxon>
        <taxon>Terriglobia</taxon>
        <taxon>Terriglobales</taxon>
        <taxon>Acidobacteriaceae</taxon>
        <taxon>Chloracidobacterium</taxon>
        <taxon>Chloracidobacterium aggregatum</taxon>
    </lineage>
</organism>
<feature type="active site" evidence="10">
    <location>
        <position position="186"/>
    </location>
</feature>
<dbReference type="RefSeq" id="WP_211422438.1">
    <property type="nucleotide sequence ID" value="NZ_CP072642.1"/>
</dbReference>
<evidence type="ECO:0000259" key="11">
    <source>
        <dbReference type="Pfam" id="PF00117"/>
    </source>
</evidence>
<dbReference type="PANTHER" id="PTHR42701">
    <property type="entry name" value="IMIDAZOLE GLYCEROL PHOSPHATE SYNTHASE SUBUNIT HISH"/>
    <property type="match status" value="1"/>
</dbReference>
<comment type="function">
    <text evidence="10">IGPS catalyzes the conversion of PRFAR and glutamine to IGP, AICAR and glutamate. The HisH subunit catalyzes the hydrolysis of glutamine to glutamate and ammonia as part of the synthesis of IGP and AICAR. The resulting ammonia molecule is channeled to the active site of HisF.</text>
</comment>
<keyword evidence="7 10" id="KW-0456">Lyase</keyword>
<feature type="active site" description="Nucleophile" evidence="10">
    <location>
        <position position="83"/>
    </location>
</feature>
<feature type="domain" description="Glutamine amidotransferase" evidence="11">
    <location>
        <begin position="7"/>
        <end position="201"/>
    </location>
</feature>
<evidence type="ECO:0000256" key="10">
    <source>
        <dbReference type="HAMAP-Rule" id="MF_00278"/>
    </source>
</evidence>
<evidence type="ECO:0000256" key="9">
    <source>
        <dbReference type="ARBA" id="ARBA00049534"/>
    </source>
</evidence>
<keyword evidence="13" id="KW-1185">Reference proteome</keyword>
<evidence type="ECO:0000256" key="3">
    <source>
        <dbReference type="ARBA" id="ARBA00022605"/>
    </source>
</evidence>
<dbReference type="InterPro" id="IPR029062">
    <property type="entry name" value="Class_I_gatase-like"/>
</dbReference>
<evidence type="ECO:0000256" key="5">
    <source>
        <dbReference type="ARBA" id="ARBA00022962"/>
    </source>
</evidence>
<dbReference type="EMBL" id="CP072642">
    <property type="protein sequence ID" value="QUV94124.1"/>
    <property type="molecule type" value="Genomic_DNA"/>
</dbReference>
<proteinExistence type="inferred from homology"/>
<comment type="subcellular location">
    <subcellularLocation>
        <location evidence="10">Cytoplasm</location>
    </subcellularLocation>
</comment>
<dbReference type="InterPro" id="IPR010139">
    <property type="entry name" value="Imidazole-glycPsynth_HisH"/>
</dbReference>
<comment type="subunit">
    <text evidence="2 10">Heterodimer of HisH and HisF.</text>
</comment>
<keyword evidence="5 10" id="KW-0315">Glutamine amidotransferase</keyword>
<comment type="pathway">
    <text evidence="1 10">Amino-acid biosynthesis; L-histidine biosynthesis; L-histidine from 5-phospho-alpha-D-ribose 1-diphosphate: step 5/9.</text>
</comment>
<evidence type="ECO:0000256" key="1">
    <source>
        <dbReference type="ARBA" id="ARBA00005091"/>
    </source>
</evidence>
<evidence type="ECO:0000256" key="8">
    <source>
        <dbReference type="ARBA" id="ARBA00047838"/>
    </source>
</evidence>
<dbReference type="Gene3D" id="3.40.50.880">
    <property type="match status" value="1"/>
</dbReference>
<comment type="catalytic activity">
    <reaction evidence="8 10">
        <text>5-[(5-phospho-1-deoxy-D-ribulos-1-ylimino)methylamino]-1-(5-phospho-beta-D-ribosyl)imidazole-4-carboxamide + L-glutamine = D-erythro-1-(imidazol-4-yl)glycerol 3-phosphate + 5-amino-1-(5-phospho-beta-D-ribosyl)imidazole-4-carboxamide + L-glutamate + H(+)</text>
        <dbReference type="Rhea" id="RHEA:24793"/>
        <dbReference type="ChEBI" id="CHEBI:15378"/>
        <dbReference type="ChEBI" id="CHEBI:29985"/>
        <dbReference type="ChEBI" id="CHEBI:58278"/>
        <dbReference type="ChEBI" id="CHEBI:58359"/>
        <dbReference type="ChEBI" id="CHEBI:58475"/>
        <dbReference type="ChEBI" id="CHEBI:58525"/>
        <dbReference type="EC" id="4.3.2.10"/>
    </reaction>
</comment>
<dbReference type="EC" id="4.3.2.10" evidence="10"/>
<evidence type="ECO:0000313" key="12">
    <source>
        <dbReference type="EMBL" id="QUV94124.1"/>
    </source>
</evidence>
<reference evidence="12 13" key="1">
    <citation type="submission" date="2021-03" db="EMBL/GenBank/DDBJ databases">
        <title>Genomic and phenotypic characterization of Chloracidobacterium isolates provides evidence for multiple species.</title>
        <authorList>
            <person name="Saini M.K."/>
            <person name="Costas A.M.G."/>
            <person name="Tank M."/>
            <person name="Bryant D.A."/>
        </authorList>
    </citation>
    <scope>NUCLEOTIDE SEQUENCE [LARGE SCALE GENOMIC DNA]</scope>
    <source>
        <strain evidence="12 13">N</strain>
    </source>
</reference>
<sequence>MRNHRLVILDYGVGNLRNLERAFAHLGLTARISSDPEVVHRATHLVLPGVGAFGAAMDELRSRGLEPVVRSVAQSGVPLLGVCVGFQMLFETGHEFGRHAGLGLLEGEVLRFPAEVRPVPHVGWNQVIQTQAHPLWKDIPDGAFFYFVHSYYAAPQVSGQVLGATDYGLRYASAVAGDNVMGVQFHPEKSHQVGLRLLHNFASL</sequence>
<dbReference type="CDD" id="cd01748">
    <property type="entry name" value="GATase1_IGP_Synthase"/>
    <property type="match status" value="1"/>
</dbReference>
<dbReference type="PIRSF" id="PIRSF000495">
    <property type="entry name" value="Amidotransf_hisH"/>
    <property type="match status" value="1"/>
</dbReference>
<dbReference type="PROSITE" id="PS51273">
    <property type="entry name" value="GATASE_TYPE_1"/>
    <property type="match status" value="1"/>
</dbReference>
<dbReference type="InterPro" id="IPR017926">
    <property type="entry name" value="GATASE"/>
</dbReference>
<keyword evidence="12" id="KW-0328">Glycosyltransferase</keyword>